<gene>
    <name evidence="2" type="ORF">BC643_0432</name>
</gene>
<sequence length="421" mass="46838">MSKRTIPVSLFALTLGFLFMQPIAGKAQNNTNSPYSMYGLGELKSQLNPVNSAMGGAGYGMTSSNFVNTLNPASYAGIDSLSFIFDTGVDGKYSTFKSQGETASLKDANFSYLAIGWRVSNKFAAGFGLNPFSSTGYEINTTSEIEGVYESDYAMNIIGSGDISRAYAAVSYSLLDNLSLGFKTSFLFGSLSQTQYHNLSTIGSNSIYYETTNYFHNFYFEFGAQYAFKVKNYNVSVGAIYNPGQRLVTKEDYQIYNSAGTILDEDSQDNNDFSIPSEFGIGIAVDNNKNWLYALDAGMQKWSDYDYKLSGVKLKNNPYVRTGLQYTPSTNFLASFFKRVNYRVGFQFAKSYLDLRGVQLDEYNGSFGLGLPIRNGKSRVDVSVEVGTKGTTASRLIQENFVRMRLGFSMQDLWFQMRKFN</sequence>
<name>A0A419W3N8_9BACT</name>
<dbReference type="OrthoDB" id="1491239at2"/>
<evidence type="ECO:0000313" key="3">
    <source>
        <dbReference type="Proteomes" id="UP000283387"/>
    </source>
</evidence>
<feature type="signal peptide" evidence="1">
    <location>
        <begin position="1"/>
        <end position="27"/>
    </location>
</feature>
<comment type="caution">
    <text evidence="2">The sequence shown here is derived from an EMBL/GenBank/DDBJ whole genome shotgun (WGS) entry which is preliminary data.</text>
</comment>
<feature type="chain" id="PRO_5019336085" description="Long-subunit fatty acid transport protein" evidence="1">
    <location>
        <begin position="28"/>
        <end position="421"/>
    </location>
</feature>
<evidence type="ECO:0008006" key="4">
    <source>
        <dbReference type="Google" id="ProtNLM"/>
    </source>
</evidence>
<reference evidence="2 3" key="1">
    <citation type="submission" date="2018-09" db="EMBL/GenBank/DDBJ databases">
        <title>Genomic Encyclopedia of Archaeal and Bacterial Type Strains, Phase II (KMG-II): from individual species to whole genera.</title>
        <authorList>
            <person name="Goeker M."/>
        </authorList>
    </citation>
    <scope>NUCLEOTIDE SEQUENCE [LARGE SCALE GENOMIC DNA]</scope>
    <source>
        <strain evidence="2 3">DSM 27148</strain>
    </source>
</reference>
<keyword evidence="3" id="KW-1185">Reference proteome</keyword>
<dbReference type="SUPFAM" id="SSF56935">
    <property type="entry name" value="Porins"/>
    <property type="match status" value="1"/>
</dbReference>
<evidence type="ECO:0000256" key="1">
    <source>
        <dbReference type="SAM" id="SignalP"/>
    </source>
</evidence>
<dbReference type="Gene3D" id="2.40.160.60">
    <property type="entry name" value="Outer membrane protein transport protein (OMPP1/FadL/TodX)"/>
    <property type="match status" value="1"/>
</dbReference>
<proteinExistence type="predicted"/>
<dbReference type="RefSeq" id="WP_147377109.1">
    <property type="nucleotide sequence ID" value="NZ_RAPN01000001.1"/>
</dbReference>
<organism evidence="2 3">
    <name type="scientific">Mangrovibacterium diazotrophicum</name>
    <dbReference type="NCBI Taxonomy" id="1261403"/>
    <lineage>
        <taxon>Bacteria</taxon>
        <taxon>Pseudomonadati</taxon>
        <taxon>Bacteroidota</taxon>
        <taxon>Bacteroidia</taxon>
        <taxon>Marinilabiliales</taxon>
        <taxon>Prolixibacteraceae</taxon>
        <taxon>Mangrovibacterium</taxon>
    </lineage>
</organism>
<dbReference type="EMBL" id="RAPN01000001">
    <property type="protein sequence ID" value="RKD90096.1"/>
    <property type="molecule type" value="Genomic_DNA"/>
</dbReference>
<evidence type="ECO:0000313" key="2">
    <source>
        <dbReference type="EMBL" id="RKD90096.1"/>
    </source>
</evidence>
<dbReference type="AlphaFoldDB" id="A0A419W3N8"/>
<accession>A0A419W3N8</accession>
<dbReference type="Proteomes" id="UP000283387">
    <property type="component" value="Unassembled WGS sequence"/>
</dbReference>
<protein>
    <recommendedName>
        <fullName evidence="4">Long-subunit fatty acid transport protein</fullName>
    </recommendedName>
</protein>
<keyword evidence="1" id="KW-0732">Signal</keyword>